<evidence type="ECO:0000256" key="1">
    <source>
        <dbReference type="ARBA" id="ARBA00004141"/>
    </source>
</evidence>
<dbReference type="InterPro" id="IPR001898">
    <property type="entry name" value="SLC13A/DASS"/>
</dbReference>
<evidence type="ECO:0000256" key="5">
    <source>
        <dbReference type="ARBA" id="ARBA00022989"/>
    </source>
</evidence>
<name>D9QUT7_ACEAZ</name>
<reference evidence="9 10" key="1">
    <citation type="journal article" date="2010" name="Stand. Genomic Sci.">
        <title>Complete genome sequence of Acetohalobium arabaticum type strain (Z-7288).</title>
        <authorList>
            <person name="Sikorski J."/>
            <person name="Lapidus A."/>
            <person name="Chertkov O."/>
            <person name="Lucas S."/>
            <person name="Copeland A."/>
            <person name="Glavina Del Rio T."/>
            <person name="Nolan M."/>
            <person name="Tice H."/>
            <person name="Cheng J.F."/>
            <person name="Han C."/>
            <person name="Brambilla E."/>
            <person name="Pitluck S."/>
            <person name="Liolios K."/>
            <person name="Ivanova N."/>
            <person name="Mavromatis K."/>
            <person name="Mikhailova N."/>
            <person name="Pati A."/>
            <person name="Bruce D."/>
            <person name="Detter C."/>
            <person name="Tapia R."/>
            <person name="Goodwin L."/>
            <person name="Chen A."/>
            <person name="Palaniappan K."/>
            <person name="Land M."/>
            <person name="Hauser L."/>
            <person name="Chang Y.J."/>
            <person name="Jeffries C.D."/>
            <person name="Rohde M."/>
            <person name="Goker M."/>
            <person name="Spring S."/>
            <person name="Woyke T."/>
            <person name="Bristow J."/>
            <person name="Eisen J.A."/>
            <person name="Markowitz V."/>
            <person name="Hugenholtz P."/>
            <person name="Kyrpides N.C."/>
            <person name="Klenk H.P."/>
        </authorList>
    </citation>
    <scope>NUCLEOTIDE SEQUENCE [LARGE SCALE GENOMIC DNA]</scope>
    <source>
        <strain evidence="10">ATCC 49924 / DSM 5501 / Z-7288</strain>
    </source>
</reference>
<dbReference type="Pfam" id="PF00939">
    <property type="entry name" value="Na_sulph_symp"/>
    <property type="match status" value="1"/>
</dbReference>
<dbReference type="Proteomes" id="UP000001661">
    <property type="component" value="Chromosome"/>
</dbReference>
<keyword evidence="10" id="KW-1185">Reference proteome</keyword>
<dbReference type="GO" id="GO:0008514">
    <property type="term" value="F:organic anion transmembrane transporter activity"/>
    <property type="evidence" value="ECO:0007669"/>
    <property type="project" value="UniProtKB-ARBA"/>
</dbReference>
<dbReference type="HOGENOM" id="CLU_005170_0_1_9"/>
<feature type="transmembrane region" description="Helical" evidence="8">
    <location>
        <begin position="330"/>
        <end position="355"/>
    </location>
</feature>
<evidence type="ECO:0000256" key="4">
    <source>
        <dbReference type="ARBA" id="ARBA00022692"/>
    </source>
</evidence>
<feature type="transmembrane region" description="Helical" evidence="8">
    <location>
        <begin position="448"/>
        <end position="471"/>
    </location>
</feature>
<evidence type="ECO:0000256" key="7">
    <source>
        <dbReference type="ARBA" id="ARBA00031174"/>
    </source>
</evidence>
<dbReference type="RefSeq" id="WP_013277442.1">
    <property type="nucleotide sequence ID" value="NC_014378.1"/>
</dbReference>
<evidence type="ECO:0000256" key="3">
    <source>
        <dbReference type="ARBA" id="ARBA00020150"/>
    </source>
</evidence>
<feature type="transmembrane region" description="Helical" evidence="8">
    <location>
        <begin position="49"/>
        <end position="76"/>
    </location>
</feature>
<dbReference type="OrthoDB" id="9156049at2"/>
<feature type="transmembrane region" description="Helical" evidence="8">
    <location>
        <begin position="298"/>
        <end position="318"/>
    </location>
</feature>
<feature type="transmembrane region" description="Helical" evidence="8">
    <location>
        <begin position="367"/>
        <end position="396"/>
    </location>
</feature>
<comment type="similarity">
    <text evidence="2">Belongs to the SLC13A/DASS transporter (TC 2.A.47) family. NADC subfamily.</text>
</comment>
<evidence type="ECO:0000256" key="2">
    <source>
        <dbReference type="ARBA" id="ARBA00006772"/>
    </source>
</evidence>
<dbReference type="KEGG" id="aar:Acear_0450"/>
<dbReference type="PANTHER" id="PTHR10283:SF82">
    <property type="entry name" value="SOLUTE CARRIER FAMILY 13 MEMBER 2"/>
    <property type="match status" value="1"/>
</dbReference>
<organism evidence="9 10">
    <name type="scientific">Acetohalobium arabaticum (strain ATCC 49924 / DSM 5501 / Z-7288)</name>
    <dbReference type="NCBI Taxonomy" id="574087"/>
    <lineage>
        <taxon>Bacteria</taxon>
        <taxon>Bacillati</taxon>
        <taxon>Bacillota</taxon>
        <taxon>Clostridia</taxon>
        <taxon>Halanaerobiales</taxon>
        <taxon>Halobacteroidaceae</taxon>
        <taxon>Acetohalobium</taxon>
    </lineage>
</organism>
<accession>D9QUT7</accession>
<gene>
    <name evidence="9" type="ordered locus">Acear_0450</name>
</gene>
<evidence type="ECO:0000256" key="8">
    <source>
        <dbReference type="SAM" id="Phobius"/>
    </source>
</evidence>
<feature type="transmembrane region" description="Helical" evidence="8">
    <location>
        <begin position="88"/>
        <end position="110"/>
    </location>
</feature>
<keyword evidence="5 8" id="KW-1133">Transmembrane helix</keyword>
<dbReference type="GO" id="GO:0005886">
    <property type="term" value="C:plasma membrane"/>
    <property type="evidence" value="ECO:0007669"/>
    <property type="project" value="TreeGrafter"/>
</dbReference>
<dbReference type="PANTHER" id="PTHR10283">
    <property type="entry name" value="SOLUTE CARRIER FAMILY 13 MEMBER"/>
    <property type="match status" value="1"/>
</dbReference>
<dbReference type="AlphaFoldDB" id="D9QUT7"/>
<dbReference type="GO" id="GO:1905039">
    <property type="term" value="P:carboxylic acid transmembrane transport"/>
    <property type="evidence" value="ECO:0007669"/>
    <property type="project" value="UniProtKB-ARBA"/>
</dbReference>
<dbReference type="STRING" id="574087.Acear_0450"/>
<evidence type="ECO:0000256" key="6">
    <source>
        <dbReference type="ARBA" id="ARBA00023136"/>
    </source>
</evidence>
<keyword evidence="4 8" id="KW-0812">Transmembrane</keyword>
<dbReference type="EMBL" id="CP002105">
    <property type="protein sequence ID" value="ADL11996.1"/>
    <property type="molecule type" value="Genomic_DNA"/>
</dbReference>
<evidence type="ECO:0000313" key="10">
    <source>
        <dbReference type="Proteomes" id="UP000001661"/>
    </source>
</evidence>
<feature type="transmembrane region" description="Helical" evidence="8">
    <location>
        <begin position="219"/>
        <end position="241"/>
    </location>
</feature>
<proteinExistence type="inferred from homology"/>
<evidence type="ECO:0000313" key="9">
    <source>
        <dbReference type="EMBL" id="ADL11996.1"/>
    </source>
</evidence>
<protein>
    <recommendedName>
        <fullName evidence="3">Sodium-dependent dicarboxylate transporter SdcS</fullName>
    </recommendedName>
    <alternativeName>
        <fullName evidence="7">Na(+)/dicarboxylate symporter</fullName>
    </alternativeName>
</protein>
<dbReference type="eggNOG" id="COG0471">
    <property type="taxonomic scope" value="Bacteria"/>
</dbReference>
<feature type="transmembrane region" description="Helical" evidence="8">
    <location>
        <begin position="275"/>
        <end position="292"/>
    </location>
</feature>
<comment type="subcellular location">
    <subcellularLocation>
        <location evidence="1">Membrane</location>
        <topology evidence="1">Multi-pass membrane protein</topology>
    </subcellularLocation>
</comment>
<feature type="transmembrane region" description="Helical" evidence="8">
    <location>
        <begin position="179"/>
        <end position="199"/>
    </location>
</feature>
<sequence length="477" mass="51236">MEAVYDSMTKMFNKKNIKNIIVYLICISILFIVHVTSPAGLSQVGFKMLGIAVISALLWSTDAAPIPITALIIIFLQTILGVADLNEVLKYIAHPVNALLFVGFSLSAGLQKYNLDKKISIKIIEYAGTNVKKLILSVMCVVAVLSMWMSNTSTTAIMIPIAASILRMAKGEHKNIGKAFMIGIAYAGTIGGMATPVGTTPNPITIGFLQEMAGISLTFLDWVAIGLPFAVVLVPLAWFLLTWIYPPEVEEVDVVDISSLDDDQGETDQLGVNKFLFYFGLIVVLWLSGSFLPVPDGWLYIVSLGGSIVLYLPLFGVLEWKDAEESVDWGVLILIGGGLALGSGLSSTGVISWIIGFFEQGIQGLPISLVAILVAALTSISILFFCSITATSTAFVPLAITLAMQIDANPIILAAAAGLASSFAYLLPANTPPNAIAYTEGYFETKDMIKSGVILLVLSIIVFAVISQVLWPFMFQF</sequence>
<dbReference type="NCBIfam" id="TIGR00785">
    <property type="entry name" value="dass"/>
    <property type="match status" value="1"/>
</dbReference>
<feature type="transmembrane region" description="Helical" evidence="8">
    <location>
        <begin position="134"/>
        <end position="159"/>
    </location>
</feature>
<keyword evidence="6 8" id="KW-0472">Membrane</keyword>
<feature type="transmembrane region" description="Helical" evidence="8">
    <location>
        <begin position="20"/>
        <end position="37"/>
    </location>
</feature>